<proteinExistence type="inferred from homology"/>
<feature type="domain" description="Ketoreductase" evidence="6">
    <location>
        <begin position="92"/>
        <end position="271"/>
    </location>
</feature>
<feature type="transmembrane region" description="Helical" evidence="5">
    <location>
        <begin position="56"/>
        <end position="73"/>
    </location>
</feature>
<dbReference type="PANTHER" id="PTHR24322">
    <property type="entry name" value="PKSB"/>
    <property type="match status" value="1"/>
</dbReference>
<name>A0AA38VRD9_9PEZI</name>
<evidence type="ECO:0000256" key="1">
    <source>
        <dbReference type="ARBA" id="ARBA00006484"/>
    </source>
</evidence>
<dbReference type="Proteomes" id="UP001174691">
    <property type="component" value="Unassembled WGS sequence"/>
</dbReference>
<evidence type="ECO:0000259" key="6">
    <source>
        <dbReference type="SMART" id="SM00822"/>
    </source>
</evidence>
<comment type="similarity">
    <text evidence="1 4">Belongs to the short-chain dehydrogenases/reductases (SDR) family.</text>
</comment>
<keyword evidence="5" id="KW-0472">Membrane</keyword>
<evidence type="ECO:0000313" key="7">
    <source>
        <dbReference type="EMBL" id="KAJ9158346.1"/>
    </source>
</evidence>
<evidence type="ECO:0000256" key="2">
    <source>
        <dbReference type="ARBA" id="ARBA00022857"/>
    </source>
</evidence>
<dbReference type="PROSITE" id="PS00061">
    <property type="entry name" value="ADH_SHORT"/>
    <property type="match status" value="1"/>
</dbReference>
<evidence type="ECO:0000256" key="3">
    <source>
        <dbReference type="ARBA" id="ARBA00023002"/>
    </source>
</evidence>
<reference evidence="7" key="1">
    <citation type="submission" date="2022-07" db="EMBL/GenBank/DDBJ databases">
        <title>Fungi with potential for degradation of polypropylene.</title>
        <authorList>
            <person name="Gostincar C."/>
        </authorList>
    </citation>
    <scope>NUCLEOTIDE SEQUENCE</scope>
    <source>
        <strain evidence="7">EXF-13287</strain>
    </source>
</reference>
<keyword evidence="2" id="KW-0521">NADP</keyword>
<dbReference type="InterPro" id="IPR057326">
    <property type="entry name" value="KR_dom"/>
</dbReference>
<keyword evidence="3" id="KW-0560">Oxidoreductase</keyword>
<sequence length="362" mass="39271">MASTFTRPPQRDTWFAPVTIDMVVKVARTSFFHPFVAWIIPLCFRAQNMMWDAPPMLVSIAWAAFISICWIAGAINQRLAFGLPREVDLSEEVIVITGGASGLGMLVAEVYGMRGASVAVLDVREMENGESRGVTFYKCDVSDKEQVARAAKEIEKDLGTPTVLINNAAIVVGKRLLDMSLSEIETSLTTNLLSHFYTLKTFLPALARSERGGTVVTLSSVIGHTGAAQLSDYAAAKAGVTALHKSLAAELRHSHPDIRMVLVTPGQLSTPLFYGVQTPNAFLAPVVEPVDVAKEIIAAIDNGYSTSIGMPLYARWIDYFNVLPIGLQAVTRRLAGIDVAMQSFIGRKGVQSEKNGVLIEPF</sequence>
<evidence type="ECO:0000256" key="4">
    <source>
        <dbReference type="RuleBase" id="RU000363"/>
    </source>
</evidence>
<keyword evidence="5" id="KW-1133">Transmembrane helix</keyword>
<protein>
    <submittedName>
        <fullName evidence="7">NAD(P)-binding protein</fullName>
    </submittedName>
</protein>
<dbReference type="AlphaFoldDB" id="A0AA38VRD9"/>
<dbReference type="Gene3D" id="3.40.50.720">
    <property type="entry name" value="NAD(P)-binding Rossmann-like Domain"/>
    <property type="match status" value="1"/>
</dbReference>
<dbReference type="InterPro" id="IPR020904">
    <property type="entry name" value="Sc_DH/Rdtase_CS"/>
</dbReference>
<evidence type="ECO:0000313" key="8">
    <source>
        <dbReference type="Proteomes" id="UP001174691"/>
    </source>
</evidence>
<gene>
    <name evidence="7" type="ORF">NKR19_g3408</name>
</gene>
<dbReference type="PANTHER" id="PTHR24322:SF736">
    <property type="entry name" value="RETINOL DEHYDROGENASE 10"/>
    <property type="match status" value="1"/>
</dbReference>
<keyword evidence="5" id="KW-0812">Transmembrane</keyword>
<keyword evidence="8" id="KW-1185">Reference proteome</keyword>
<dbReference type="InterPro" id="IPR036291">
    <property type="entry name" value="NAD(P)-bd_dom_sf"/>
</dbReference>
<dbReference type="SUPFAM" id="SSF51735">
    <property type="entry name" value="NAD(P)-binding Rossmann-fold domains"/>
    <property type="match status" value="1"/>
</dbReference>
<organism evidence="7 8">
    <name type="scientific">Coniochaeta hoffmannii</name>
    <dbReference type="NCBI Taxonomy" id="91930"/>
    <lineage>
        <taxon>Eukaryota</taxon>
        <taxon>Fungi</taxon>
        <taxon>Dikarya</taxon>
        <taxon>Ascomycota</taxon>
        <taxon>Pezizomycotina</taxon>
        <taxon>Sordariomycetes</taxon>
        <taxon>Sordariomycetidae</taxon>
        <taxon>Coniochaetales</taxon>
        <taxon>Coniochaetaceae</taxon>
        <taxon>Coniochaeta</taxon>
    </lineage>
</organism>
<dbReference type="EMBL" id="JANBVN010000037">
    <property type="protein sequence ID" value="KAJ9158346.1"/>
    <property type="molecule type" value="Genomic_DNA"/>
</dbReference>
<evidence type="ECO:0000256" key="5">
    <source>
        <dbReference type="SAM" id="Phobius"/>
    </source>
</evidence>
<dbReference type="PRINTS" id="PR00080">
    <property type="entry name" value="SDRFAMILY"/>
</dbReference>
<dbReference type="GO" id="GO:0016616">
    <property type="term" value="F:oxidoreductase activity, acting on the CH-OH group of donors, NAD or NADP as acceptor"/>
    <property type="evidence" value="ECO:0007669"/>
    <property type="project" value="TreeGrafter"/>
</dbReference>
<dbReference type="Pfam" id="PF00106">
    <property type="entry name" value="adh_short"/>
    <property type="match status" value="1"/>
</dbReference>
<dbReference type="PRINTS" id="PR00081">
    <property type="entry name" value="GDHRDH"/>
</dbReference>
<accession>A0AA38VRD9</accession>
<dbReference type="SMART" id="SM00822">
    <property type="entry name" value="PKS_KR"/>
    <property type="match status" value="1"/>
</dbReference>
<dbReference type="InterPro" id="IPR002347">
    <property type="entry name" value="SDR_fam"/>
</dbReference>
<dbReference type="CDD" id="cd05339">
    <property type="entry name" value="17beta-HSDXI-like_SDR_c"/>
    <property type="match status" value="1"/>
</dbReference>
<comment type="caution">
    <text evidence="7">The sequence shown here is derived from an EMBL/GenBank/DDBJ whole genome shotgun (WGS) entry which is preliminary data.</text>
</comment>